<evidence type="ECO:0000256" key="1">
    <source>
        <dbReference type="ARBA" id="ARBA00010164"/>
    </source>
</evidence>
<dbReference type="Pfam" id="PF07804">
    <property type="entry name" value="HipA_C"/>
    <property type="match status" value="1"/>
</dbReference>
<comment type="caution">
    <text evidence="5">The sequence shown here is derived from an EMBL/GenBank/DDBJ whole genome shotgun (WGS) entry which is preliminary data.</text>
</comment>
<dbReference type="PANTHER" id="PTHR37419">
    <property type="entry name" value="SERINE/THREONINE-PROTEIN KINASE TOXIN HIPA"/>
    <property type="match status" value="1"/>
</dbReference>
<dbReference type="GO" id="GO:0004674">
    <property type="term" value="F:protein serine/threonine kinase activity"/>
    <property type="evidence" value="ECO:0007669"/>
    <property type="project" value="TreeGrafter"/>
</dbReference>
<dbReference type="InterPro" id="IPR052028">
    <property type="entry name" value="HipA_Ser/Thr_kinase"/>
</dbReference>
<dbReference type="Proteomes" id="UP000319449">
    <property type="component" value="Unassembled WGS sequence"/>
</dbReference>
<evidence type="ECO:0000313" key="5">
    <source>
        <dbReference type="EMBL" id="TWJ17516.1"/>
    </source>
</evidence>
<evidence type="ECO:0000259" key="4">
    <source>
        <dbReference type="Pfam" id="PF07804"/>
    </source>
</evidence>
<evidence type="ECO:0000256" key="2">
    <source>
        <dbReference type="ARBA" id="ARBA00022679"/>
    </source>
</evidence>
<dbReference type="NCBIfam" id="NF007297">
    <property type="entry name" value="PRK09775.1"/>
    <property type="match status" value="1"/>
</dbReference>
<dbReference type="RefSeq" id="WP_170241941.1">
    <property type="nucleotide sequence ID" value="NZ_VLLN01000021.1"/>
</dbReference>
<dbReference type="AlphaFoldDB" id="A0A562VHV5"/>
<dbReference type="EMBL" id="VLLN01000021">
    <property type="protein sequence ID" value="TWJ17516.1"/>
    <property type="molecule type" value="Genomic_DNA"/>
</dbReference>
<reference evidence="5 6" key="1">
    <citation type="submission" date="2019-07" db="EMBL/GenBank/DDBJ databases">
        <title>Genomic Encyclopedia of Archaeal and Bacterial Type Strains, Phase II (KMG-II): from individual species to whole genera.</title>
        <authorList>
            <person name="Goeker M."/>
        </authorList>
    </citation>
    <scope>NUCLEOTIDE SEQUENCE [LARGE SCALE GENOMIC DNA]</scope>
    <source>
        <strain evidence="5 6">ATCC BAA-1139</strain>
    </source>
</reference>
<keyword evidence="6" id="KW-1185">Reference proteome</keyword>
<organism evidence="5 6">
    <name type="scientific">Geobacter argillaceus</name>
    <dbReference type="NCBI Taxonomy" id="345631"/>
    <lineage>
        <taxon>Bacteria</taxon>
        <taxon>Pseudomonadati</taxon>
        <taxon>Thermodesulfobacteriota</taxon>
        <taxon>Desulfuromonadia</taxon>
        <taxon>Geobacterales</taxon>
        <taxon>Geobacteraceae</taxon>
        <taxon>Geobacter</taxon>
    </lineage>
</organism>
<dbReference type="GO" id="GO:0005829">
    <property type="term" value="C:cytosol"/>
    <property type="evidence" value="ECO:0007669"/>
    <property type="project" value="TreeGrafter"/>
</dbReference>
<feature type="domain" description="HipA-like C-terminal" evidence="4">
    <location>
        <begin position="213"/>
        <end position="392"/>
    </location>
</feature>
<keyword evidence="3" id="KW-0418">Kinase</keyword>
<dbReference type="PANTHER" id="PTHR37419:SF8">
    <property type="entry name" value="TOXIN YJJJ"/>
    <property type="match status" value="1"/>
</dbReference>
<comment type="similarity">
    <text evidence="1">Belongs to the HipA Ser/Thr kinase family.</text>
</comment>
<proteinExistence type="inferred from homology"/>
<name>A0A562VHV5_9BACT</name>
<evidence type="ECO:0000313" key="6">
    <source>
        <dbReference type="Proteomes" id="UP000319449"/>
    </source>
</evidence>
<protein>
    <submittedName>
        <fullName evidence="5">HipA-like protein</fullName>
    </submittedName>
</protein>
<keyword evidence="2" id="KW-0808">Transferase</keyword>
<sequence length="467" mass="51673">MSTISREKSQQQLLAILAVRPANAAELMKRLDISQASLSRLLTSLGNSVLTIGKARSTIYARPRNIRGLGHEFPVCQVDKDGNARIAGKLYSVWESSYFWEPAEDGPPVLYRDLPWFIRDICPEGFVGRAFAHRQHQDLNLPPRLIDWNNDHMLIALSYRGEDCMGNLILGHESITRYFEAVASPKQIIDLSERASEYPRLAERAIAGDPAGSSAGGEQPKFTAIINDGDIHHVLVKFSPGMDTEEGQRWADLLICESIASEIIAASGIRAAESMILQAGDRTFLEVRRFDRIGLSGRLPMNSLGAVDNEFVGQGSNWVTMANRLEAERLLSPGEGSAIRWLSLFGDLIGNTDQHFGNISLIPAGLSHKRFSLAPAYDMLPMLYRPKEGRGPKPEFTPRRTPAALEWTSALDAALRFWGQVVKDSRISEEFRRTCSGNIETLRALQGGPRLVSLSEGAEPVPGQRSR</sequence>
<gene>
    <name evidence="5" type="ORF">JN12_03055</name>
</gene>
<accession>A0A562VHV5</accession>
<evidence type="ECO:0000256" key="3">
    <source>
        <dbReference type="ARBA" id="ARBA00022777"/>
    </source>
</evidence>
<dbReference type="InterPro" id="IPR012893">
    <property type="entry name" value="HipA-like_C"/>
</dbReference>